<evidence type="ECO:0000313" key="2">
    <source>
        <dbReference type="EMBL" id="KAJ8376121.1"/>
    </source>
</evidence>
<organism evidence="2 3">
    <name type="scientific">Synaphobranchus kaupii</name>
    <name type="common">Kaup's arrowtooth eel</name>
    <dbReference type="NCBI Taxonomy" id="118154"/>
    <lineage>
        <taxon>Eukaryota</taxon>
        <taxon>Metazoa</taxon>
        <taxon>Chordata</taxon>
        <taxon>Craniata</taxon>
        <taxon>Vertebrata</taxon>
        <taxon>Euteleostomi</taxon>
        <taxon>Actinopterygii</taxon>
        <taxon>Neopterygii</taxon>
        <taxon>Teleostei</taxon>
        <taxon>Anguilliformes</taxon>
        <taxon>Synaphobranchidae</taxon>
        <taxon>Synaphobranchus</taxon>
    </lineage>
</organism>
<keyword evidence="3" id="KW-1185">Reference proteome</keyword>
<dbReference type="EMBL" id="JAINUF010000002">
    <property type="protein sequence ID" value="KAJ8376121.1"/>
    <property type="molecule type" value="Genomic_DNA"/>
</dbReference>
<dbReference type="AlphaFoldDB" id="A0A9Q1G6G3"/>
<name>A0A9Q1G6G3_SYNKA</name>
<gene>
    <name evidence="2" type="ORF">SKAU_G00067010</name>
</gene>
<proteinExistence type="predicted"/>
<evidence type="ECO:0000313" key="3">
    <source>
        <dbReference type="Proteomes" id="UP001152622"/>
    </source>
</evidence>
<evidence type="ECO:0000256" key="1">
    <source>
        <dbReference type="SAM" id="MobiDB-lite"/>
    </source>
</evidence>
<sequence length="169" mass="18210">MRGGVYLQQKAARSRARIRPASAPCGWEFCFVSTVLLCSNSIRKRYRVPELPSARLCTNSFMSWSQKSSKRQRVAGAAGRATAWKARASLESVGIATTRSGNERTGLGRQMQHAGPAAATTPDVLAKRESGAGGTKSAAPGVRHHPHGDGRHVVSQMAWSGSGFFEWAR</sequence>
<protein>
    <submittedName>
        <fullName evidence="2">Uncharacterized protein</fullName>
    </submittedName>
</protein>
<feature type="region of interest" description="Disordered" evidence="1">
    <location>
        <begin position="96"/>
        <end position="149"/>
    </location>
</feature>
<accession>A0A9Q1G6G3</accession>
<comment type="caution">
    <text evidence="2">The sequence shown here is derived from an EMBL/GenBank/DDBJ whole genome shotgun (WGS) entry which is preliminary data.</text>
</comment>
<reference evidence="2" key="1">
    <citation type="journal article" date="2023" name="Science">
        <title>Genome structures resolve the early diversification of teleost fishes.</title>
        <authorList>
            <person name="Parey E."/>
            <person name="Louis A."/>
            <person name="Montfort J."/>
            <person name="Bouchez O."/>
            <person name="Roques C."/>
            <person name="Iampietro C."/>
            <person name="Lluch J."/>
            <person name="Castinel A."/>
            <person name="Donnadieu C."/>
            <person name="Desvignes T."/>
            <person name="Floi Bucao C."/>
            <person name="Jouanno E."/>
            <person name="Wen M."/>
            <person name="Mejri S."/>
            <person name="Dirks R."/>
            <person name="Jansen H."/>
            <person name="Henkel C."/>
            <person name="Chen W.J."/>
            <person name="Zahm M."/>
            <person name="Cabau C."/>
            <person name="Klopp C."/>
            <person name="Thompson A.W."/>
            <person name="Robinson-Rechavi M."/>
            <person name="Braasch I."/>
            <person name="Lecointre G."/>
            <person name="Bobe J."/>
            <person name="Postlethwait J.H."/>
            <person name="Berthelot C."/>
            <person name="Roest Crollius H."/>
            <person name="Guiguen Y."/>
        </authorList>
    </citation>
    <scope>NUCLEOTIDE SEQUENCE</scope>
    <source>
        <strain evidence="2">WJC10195</strain>
    </source>
</reference>
<dbReference type="Proteomes" id="UP001152622">
    <property type="component" value="Chromosome 2"/>
</dbReference>